<dbReference type="PANTHER" id="PTHR10909">
    <property type="entry name" value="ELECTRON TRANSPORT OXIDOREDUCTASE"/>
    <property type="match status" value="1"/>
</dbReference>
<dbReference type="InterPro" id="IPR009100">
    <property type="entry name" value="AcylCoA_DH/oxidase_NM_dom_sf"/>
</dbReference>
<evidence type="ECO:0000313" key="3">
    <source>
        <dbReference type="EMBL" id="GMT17645.1"/>
    </source>
</evidence>
<comment type="caution">
    <text evidence="3">The sequence shown here is derived from an EMBL/GenBank/DDBJ whole genome shotgun (WGS) entry which is preliminary data.</text>
</comment>
<dbReference type="PANTHER" id="PTHR10909:SF250">
    <property type="entry name" value="PEROXISOMAL ACYL-COENZYME A OXIDASE 1"/>
    <property type="match status" value="1"/>
</dbReference>
<feature type="domain" description="Acyl-coenzyme A oxidase N-terminal" evidence="2">
    <location>
        <begin position="2"/>
        <end position="96"/>
    </location>
</feature>
<proteinExistence type="predicted"/>
<comment type="pathway">
    <text evidence="1">Lipid metabolism; peroxisomal fatty acid beta-oxidation.</text>
</comment>
<name>A0AAV5VD94_9BILA</name>
<feature type="non-terminal residue" evidence="3">
    <location>
        <position position="109"/>
    </location>
</feature>
<accession>A0AAV5VD94</accession>
<organism evidence="3 4">
    <name type="scientific">Pristionchus fissidentatus</name>
    <dbReference type="NCBI Taxonomy" id="1538716"/>
    <lineage>
        <taxon>Eukaryota</taxon>
        <taxon>Metazoa</taxon>
        <taxon>Ecdysozoa</taxon>
        <taxon>Nematoda</taxon>
        <taxon>Chromadorea</taxon>
        <taxon>Rhabditida</taxon>
        <taxon>Rhabditina</taxon>
        <taxon>Diplogasteromorpha</taxon>
        <taxon>Diplogasteroidea</taxon>
        <taxon>Neodiplogasteridae</taxon>
        <taxon>Pristionchus</taxon>
    </lineage>
</organism>
<dbReference type="SUPFAM" id="SSF56645">
    <property type="entry name" value="Acyl-CoA dehydrogenase NM domain-like"/>
    <property type="match status" value="1"/>
</dbReference>
<dbReference type="Pfam" id="PF14749">
    <property type="entry name" value="Acyl-CoA_ox_N"/>
    <property type="match status" value="1"/>
</dbReference>
<dbReference type="GO" id="GO:0055088">
    <property type="term" value="P:lipid homeostasis"/>
    <property type="evidence" value="ECO:0007669"/>
    <property type="project" value="TreeGrafter"/>
</dbReference>
<dbReference type="InterPro" id="IPR012258">
    <property type="entry name" value="Acyl-CoA_oxidase"/>
</dbReference>
<protein>
    <recommendedName>
        <fullName evidence="2">Acyl-coenzyme A oxidase N-terminal domain-containing protein</fullName>
    </recommendedName>
</protein>
<dbReference type="GO" id="GO:0071949">
    <property type="term" value="F:FAD binding"/>
    <property type="evidence" value="ECO:0007669"/>
    <property type="project" value="InterPro"/>
</dbReference>
<evidence type="ECO:0000256" key="1">
    <source>
        <dbReference type="ARBA" id="ARBA00004846"/>
    </source>
</evidence>
<dbReference type="AlphaFoldDB" id="A0AAV5VD94"/>
<reference evidence="3" key="1">
    <citation type="submission" date="2023-10" db="EMBL/GenBank/DDBJ databases">
        <title>Genome assembly of Pristionchus species.</title>
        <authorList>
            <person name="Yoshida K."/>
            <person name="Sommer R.J."/>
        </authorList>
    </citation>
    <scope>NUCLEOTIDE SEQUENCE</scope>
    <source>
        <strain evidence="3">RS5133</strain>
    </source>
</reference>
<evidence type="ECO:0000259" key="2">
    <source>
        <dbReference type="Pfam" id="PF14749"/>
    </source>
</evidence>
<keyword evidence="4" id="KW-1185">Reference proteome</keyword>
<dbReference type="InterPro" id="IPR037069">
    <property type="entry name" value="AcylCoA_DH/ox_N_sf"/>
</dbReference>
<dbReference type="InterPro" id="IPR029320">
    <property type="entry name" value="Acyl-CoA_ox_N"/>
</dbReference>
<dbReference type="Proteomes" id="UP001432322">
    <property type="component" value="Unassembled WGS sequence"/>
</dbReference>
<sequence>VAADPDFANRRPLEFLSREERIDAQAKKCKHLMEKVYDLVDMADLQELVHLTNEVFGTDGFPLTIHFVAFIPFLKSQADADILSEFLPRSLTIQVIGTYAQTEMGHGEN</sequence>
<dbReference type="EMBL" id="BTSY01000003">
    <property type="protein sequence ID" value="GMT17645.1"/>
    <property type="molecule type" value="Genomic_DNA"/>
</dbReference>
<dbReference type="GO" id="GO:0003997">
    <property type="term" value="F:acyl-CoA oxidase activity"/>
    <property type="evidence" value="ECO:0007669"/>
    <property type="project" value="InterPro"/>
</dbReference>
<evidence type="ECO:0000313" key="4">
    <source>
        <dbReference type="Proteomes" id="UP001432322"/>
    </source>
</evidence>
<dbReference type="GO" id="GO:0033540">
    <property type="term" value="P:fatty acid beta-oxidation using acyl-CoA oxidase"/>
    <property type="evidence" value="ECO:0007669"/>
    <property type="project" value="TreeGrafter"/>
</dbReference>
<dbReference type="Gene3D" id="1.10.540.10">
    <property type="entry name" value="Acyl-CoA dehydrogenase/oxidase, N-terminal domain"/>
    <property type="match status" value="1"/>
</dbReference>
<gene>
    <name evidence="3" type="ORF">PFISCL1PPCAC_8942</name>
</gene>
<feature type="non-terminal residue" evidence="3">
    <location>
        <position position="1"/>
    </location>
</feature>
<dbReference type="GO" id="GO:0005777">
    <property type="term" value="C:peroxisome"/>
    <property type="evidence" value="ECO:0007669"/>
    <property type="project" value="InterPro"/>
</dbReference>
<dbReference type="GO" id="GO:0005504">
    <property type="term" value="F:fatty acid binding"/>
    <property type="evidence" value="ECO:0007669"/>
    <property type="project" value="TreeGrafter"/>
</dbReference>
<dbReference type="GO" id="GO:1904070">
    <property type="term" value="P:ascaroside biosynthetic process"/>
    <property type="evidence" value="ECO:0007669"/>
    <property type="project" value="TreeGrafter"/>
</dbReference>